<evidence type="ECO:0000259" key="1">
    <source>
        <dbReference type="Pfam" id="PF18243"/>
    </source>
</evidence>
<accession>A0A0G0UQW7</accession>
<evidence type="ECO:0000313" key="3">
    <source>
        <dbReference type="Proteomes" id="UP000034676"/>
    </source>
</evidence>
<dbReference type="EMBL" id="LCAO01000022">
    <property type="protein sequence ID" value="KKR91123.1"/>
    <property type="molecule type" value="Genomic_DNA"/>
</dbReference>
<dbReference type="Pfam" id="PF18243">
    <property type="entry name" value="BfiI_DBD"/>
    <property type="match status" value="1"/>
</dbReference>
<name>A0A0G0UQW7_9BACT</name>
<organism evidence="2 3">
    <name type="scientific">Candidatus Woesebacteria bacterium GW2011_GWA1_41_13b</name>
    <dbReference type="NCBI Taxonomy" id="1618555"/>
    <lineage>
        <taxon>Bacteria</taxon>
        <taxon>Candidatus Woeseibacteriota</taxon>
    </lineage>
</organism>
<dbReference type="AlphaFoldDB" id="A0A0G0UQW7"/>
<proteinExistence type="predicted"/>
<evidence type="ECO:0000313" key="2">
    <source>
        <dbReference type="EMBL" id="KKR91123.1"/>
    </source>
</evidence>
<reference evidence="2 3" key="1">
    <citation type="journal article" date="2015" name="Nature">
        <title>rRNA introns, odd ribosomes, and small enigmatic genomes across a large radiation of phyla.</title>
        <authorList>
            <person name="Brown C.T."/>
            <person name="Hug L.A."/>
            <person name="Thomas B.C."/>
            <person name="Sharon I."/>
            <person name="Castelle C.J."/>
            <person name="Singh A."/>
            <person name="Wilkins M.J."/>
            <person name="Williams K.H."/>
            <person name="Banfield J.F."/>
        </authorList>
    </citation>
    <scope>NUCLEOTIDE SEQUENCE [LARGE SCALE GENOMIC DNA]</scope>
</reference>
<dbReference type="SUPFAM" id="SSF56024">
    <property type="entry name" value="Phospholipase D/nuclease"/>
    <property type="match status" value="1"/>
</dbReference>
<dbReference type="Gene3D" id="3.30.870.10">
    <property type="entry name" value="Endonuclease Chain A"/>
    <property type="match status" value="1"/>
</dbReference>
<dbReference type="Gene3D" id="2.40.330.30">
    <property type="match status" value="1"/>
</dbReference>
<gene>
    <name evidence="2" type="ORF">UU42_C0022G0005</name>
</gene>
<feature type="domain" description="Metal-independent restriction enzyme BfiI DNA binding" evidence="1">
    <location>
        <begin position="198"/>
        <end position="357"/>
    </location>
</feature>
<sequence length="358" mass="40317">MINDEFLLQPNIYSTQGKKTLLSLLEEHWIDHVTPGTGDIYILSGFGNYNGGVRFYDIFKNHVARGGKVFAMFAGSTSQKLTSKQLVEKLLECGATVTILNRKRLMHAKLFGYKNTTEQTLIVTSGNFTGPGMTQNVEAAIGLSPARVKEVGFDWEDFYSAYHSQAWDLYAPAIPINAVMPEWKLLYDEDQRMSSKIEDIEANTMLLMLGHADTIRINAEPGTQESKGSQYFWLSKDSFDFFPALTIPNARGDKPTYSTIVKIKYLDLGGLEEESRVTYEAGNNVDFRLGTGSLRNTKVAEEGDIAAITRTANAEYDLKIYKKGTDDFKKLEKFMVTYIGHRGKKYGYIPTEFFEKVV</sequence>
<protein>
    <recommendedName>
        <fullName evidence="1">Metal-independent restriction enzyme BfiI DNA binding domain-containing protein</fullName>
    </recommendedName>
</protein>
<dbReference type="InterPro" id="IPR040731">
    <property type="entry name" value="BfiI_DBD"/>
</dbReference>
<comment type="caution">
    <text evidence="2">The sequence shown here is derived from an EMBL/GenBank/DDBJ whole genome shotgun (WGS) entry which is preliminary data.</text>
</comment>
<dbReference type="Proteomes" id="UP000034676">
    <property type="component" value="Unassembled WGS sequence"/>
</dbReference>
<dbReference type="PATRIC" id="fig|1618555.3.peg.816"/>